<evidence type="ECO:0000313" key="2">
    <source>
        <dbReference type="Proteomes" id="UP000296049"/>
    </source>
</evidence>
<accession>R0KC53</accession>
<proteinExistence type="predicted"/>
<dbReference type="Proteomes" id="UP000296049">
    <property type="component" value="Unassembled WGS sequence"/>
</dbReference>
<name>R0KC53_ANAPL</name>
<keyword evidence="2" id="KW-1185">Reference proteome</keyword>
<evidence type="ECO:0000313" key="1">
    <source>
        <dbReference type="EMBL" id="EOB07916.1"/>
    </source>
</evidence>
<organism evidence="1 2">
    <name type="scientific">Anas platyrhynchos</name>
    <name type="common">Mallard</name>
    <name type="synonym">Anas boschas</name>
    <dbReference type="NCBI Taxonomy" id="8839"/>
    <lineage>
        <taxon>Eukaryota</taxon>
        <taxon>Metazoa</taxon>
        <taxon>Chordata</taxon>
        <taxon>Craniata</taxon>
        <taxon>Vertebrata</taxon>
        <taxon>Euteleostomi</taxon>
        <taxon>Archelosauria</taxon>
        <taxon>Archosauria</taxon>
        <taxon>Dinosauria</taxon>
        <taxon>Saurischia</taxon>
        <taxon>Theropoda</taxon>
        <taxon>Coelurosauria</taxon>
        <taxon>Aves</taxon>
        <taxon>Neognathae</taxon>
        <taxon>Galloanserae</taxon>
        <taxon>Anseriformes</taxon>
        <taxon>Anatidae</taxon>
        <taxon>Anatinae</taxon>
        <taxon>Anas</taxon>
    </lineage>
</organism>
<reference evidence="2" key="1">
    <citation type="journal article" date="2013" name="Nat. Genet.">
        <title>The duck genome and transcriptome provide insight into an avian influenza virus reservoir species.</title>
        <authorList>
            <person name="Huang Y."/>
            <person name="Li Y."/>
            <person name="Burt D.W."/>
            <person name="Chen H."/>
            <person name="Zhang Y."/>
            <person name="Qian W."/>
            <person name="Kim H."/>
            <person name="Gan S."/>
            <person name="Zhao Y."/>
            <person name="Li J."/>
            <person name="Yi K."/>
            <person name="Feng H."/>
            <person name="Zhu P."/>
            <person name="Li B."/>
            <person name="Liu Q."/>
            <person name="Fairley S."/>
            <person name="Magor K.E."/>
            <person name="Du Z."/>
            <person name="Hu X."/>
            <person name="Goodman L."/>
            <person name="Tafer H."/>
            <person name="Vignal A."/>
            <person name="Lee T."/>
            <person name="Kim K.W."/>
            <person name="Sheng Z."/>
            <person name="An Y."/>
            <person name="Searle S."/>
            <person name="Herrero J."/>
            <person name="Groenen M.A."/>
            <person name="Crooijmans R.P."/>
            <person name="Faraut T."/>
            <person name="Cai Q."/>
            <person name="Webster R.G."/>
            <person name="Aldridge J.R."/>
            <person name="Warren W.C."/>
            <person name="Bartschat S."/>
            <person name="Kehr S."/>
            <person name="Marz M."/>
            <person name="Stadler P.F."/>
            <person name="Smith J."/>
            <person name="Kraus R.H."/>
            <person name="Zhao Y."/>
            <person name="Ren L."/>
            <person name="Fei J."/>
            <person name="Morisson M."/>
            <person name="Kaiser P."/>
            <person name="Griffin D.K."/>
            <person name="Rao M."/>
            <person name="Pitel F."/>
            <person name="Wang J."/>
            <person name="Li N."/>
        </authorList>
    </citation>
    <scope>NUCLEOTIDE SEQUENCE [LARGE SCALE GENOMIC DNA]</scope>
</reference>
<protein>
    <submittedName>
        <fullName evidence="1">Uncharacterized protein</fullName>
    </submittedName>
</protein>
<sequence length="133" mass="14928">MPLMPTAREDDIKPITARVCPSRAYKNKFQEPGTWSWSSFMLSGGNGSSSTSCIAVLQRDVFKQPVEKKLDSRDSFTDIWTEISWVIFIVGLDPWVALLAYSSIVQYELAVSLFKMYSSTAQYNCLAGQSLII</sequence>
<dbReference type="EMBL" id="KB742484">
    <property type="protein sequence ID" value="EOB07916.1"/>
    <property type="molecule type" value="Genomic_DNA"/>
</dbReference>
<gene>
    <name evidence="1" type="ORF">Anapl_14280</name>
</gene>
<dbReference type="AlphaFoldDB" id="R0KC53"/>